<proteinExistence type="predicted"/>
<keyword evidence="1" id="KW-1133">Transmembrane helix</keyword>
<feature type="transmembrane region" description="Helical" evidence="1">
    <location>
        <begin position="50"/>
        <end position="75"/>
    </location>
</feature>
<dbReference type="EMBL" id="JAFLRJ010000256">
    <property type="protein sequence ID" value="MBO0515103.1"/>
    <property type="molecule type" value="Genomic_DNA"/>
</dbReference>
<keyword evidence="3" id="KW-1185">Reference proteome</keyword>
<dbReference type="InterPro" id="IPR021257">
    <property type="entry name" value="DUF2809"/>
</dbReference>
<protein>
    <submittedName>
        <fullName evidence="2">DUF2809 domain-containing protein</fullName>
    </submittedName>
</protein>
<reference evidence="2" key="1">
    <citation type="submission" date="2021-03" db="EMBL/GenBank/DDBJ databases">
        <title>Streptomyces poriferae sp. nov., a novel marine sponge-derived Actinobacteria species with anti-MRSA activity.</title>
        <authorList>
            <person name="Sandoval-Powers M."/>
            <person name="Kralova S."/>
            <person name="Nguyen G.-S."/>
            <person name="Fawwal D."/>
            <person name="Degnes K."/>
            <person name="Klinkenberg G."/>
            <person name="Sletta H."/>
            <person name="Wentzel A."/>
            <person name="Liles M.R."/>
        </authorList>
    </citation>
    <scope>NUCLEOTIDE SEQUENCE</scope>
    <source>
        <strain evidence="2">DSM 41794</strain>
    </source>
</reference>
<feature type="transmembrane region" description="Helical" evidence="1">
    <location>
        <begin position="87"/>
        <end position="105"/>
    </location>
</feature>
<gene>
    <name evidence="2" type="ORF">J0695_25380</name>
</gene>
<feature type="transmembrane region" description="Helical" evidence="1">
    <location>
        <begin position="26"/>
        <end position="43"/>
    </location>
</feature>
<keyword evidence="1" id="KW-0812">Transmembrane</keyword>
<name>A0A939JI34_9ACTN</name>
<dbReference type="Proteomes" id="UP000664167">
    <property type="component" value="Unassembled WGS sequence"/>
</dbReference>
<accession>A0A939JI34</accession>
<organism evidence="2 3">
    <name type="scientific">Streptomyces beijiangensis</name>
    <dbReference type="NCBI Taxonomy" id="163361"/>
    <lineage>
        <taxon>Bacteria</taxon>
        <taxon>Bacillati</taxon>
        <taxon>Actinomycetota</taxon>
        <taxon>Actinomycetes</taxon>
        <taxon>Kitasatosporales</taxon>
        <taxon>Streptomycetaceae</taxon>
        <taxon>Streptomyces</taxon>
    </lineage>
</organism>
<comment type="caution">
    <text evidence="2">The sequence shown here is derived from an EMBL/GenBank/DDBJ whole genome shotgun (WGS) entry which is preliminary data.</text>
</comment>
<keyword evidence="1" id="KW-0472">Membrane</keyword>
<dbReference type="Pfam" id="PF10990">
    <property type="entry name" value="DUF2809"/>
    <property type="match status" value="1"/>
</dbReference>
<dbReference type="AlphaFoldDB" id="A0A939JI34"/>
<evidence type="ECO:0000313" key="3">
    <source>
        <dbReference type="Proteomes" id="UP000664167"/>
    </source>
</evidence>
<evidence type="ECO:0000256" key="1">
    <source>
        <dbReference type="SAM" id="Phobius"/>
    </source>
</evidence>
<sequence>MAGAAVTVAAGLGVRAWGGGDFAKYAGDALYTALVCAVVVVVAPRLRTAVAAAVALGFSWAVELLQIVGIPAALQPLLGSTFNAPDLFWYAVGAALCLVVGARGVRSWT</sequence>
<evidence type="ECO:0000313" key="2">
    <source>
        <dbReference type="EMBL" id="MBO0515103.1"/>
    </source>
</evidence>